<dbReference type="PRINTS" id="PR00080">
    <property type="entry name" value="SDRFAMILY"/>
</dbReference>
<accession>A0A345P7Q1</accession>
<gene>
    <name evidence="5" type="ORF">HYN46_10940</name>
</gene>
<dbReference type="PANTHER" id="PTHR43391">
    <property type="entry name" value="RETINOL DEHYDROGENASE-RELATED"/>
    <property type="match status" value="1"/>
</dbReference>
<evidence type="ECO:0000259" key="4">
    <source>
        <dbReference type="SMART" id="SM00822"/>
    </source>
</evidence>
<dbReference type="Pfam" id="PF00106">
    <property type="entry name" value="adh_short"/>
    <property type="match status" value="1"/>
</dbReference>
<dbReference type="RefSeq" id="WP_114899419.1">
    <property type="nucleotide sequence ID" value="NZ_CP031222.1"/>
</dbReference>
<keyword evidence="2" id="KW-0560">Oxidoreductase</keyword>
<evidence type="ECO:0000256" key="3">
    <source>
        <dbReference type="RuleBase" id="RU000363"/>
    </source>
</evidence>
<name>A0A345P7Q1_9GAMM</name>
<keyword evidence="6" id="KW-1185">Reference proteome</keyword>
<dbReference type="AlphaFoldDB" id="A0A345P7Q1"/>
<dbReference type="SUPFAM" id="SSF51735">
    <property type="entry name" value="NAD(P)-binding Rossmann-fold domains"/>
    <property type="match status" value="1"/>
</dbReference>
<protein>
    <submittedName>
        <fullName evidence="5">SDR family NAD(P)-dependent oxidoreductase</fullName>
    </submittedName>
</protein>
<evidence type="ECO:0000313" key="5">
    <source>
        <dbReference type="EMBL" id="AXI03310.1"/>
    </source>
</evidence>
<evidence type="ECO:0000256" key="2">
    <source>
        <dbReference type="ARBA" id="ARBA00023002"/>
    </source>
</evidence>
<proteinExistence type="inferred from homology"/>
<dbReference type="SMART" id="SM00822">
    <property type="entry name" value="PKS_KR"/>
    <property type="match status" value="1"/>
</dbReference>
<dbReference type="OrthoDB" id="4690547at2"/>
<dbReference type="InterPro" id="IPR036291">
    <property type="entry name" value="NAD(P)-bd_dom_sf"/>
</dbReference>
<evidence type="ECO:0000313" key="6">
    <source>
        <dbReference type="Proteomes" id="UP000253940"/>
    </source>
</evidence>
<evidence type="ECO:0000256" key="1">
    <source>
        <dbReference type="ARBA" id="ARBA00006484"/>
    </source>
</evidence>
<dbReference type="InterPro" id="IPR057326">
    <property type="entry name" value="KR_dom"/>
</dbReference>
<dbReference type="Gene3D" id="3.40.50.720">
    <property type="entry name" value="NAD(P)-binding Rossmann-like Domain"/>
    <property type="match status" value="1"/>
</dbReference>
<comment type="similarity">
    <text evidence="1 3">Belongs to the short-chain dehydrogenases/reductases (SDR) family.</text>
</comment>
<dbReference type="PRINTS" id="PR00081">
    <property type="entry name" value="GDHRDH"/>
</dbReference>
<feature type="domain" description="Ketoreductase" evidence="4">
    <location>
        <begin position="7"/>
        <end position="193"/>
    </location>
</feature>
<dbReference type="PROSITE" id="PS00061">
    <property type="entry name" value="ADH_SHORT"/>
    <property type="match status" value="1"/>
</dbReference>
<sequence length="276" mass="29726">MKTFKNKVAAITGAGSGMGQQLAVLLAKAGCNVAISDINKTGLEQTVELLKPYKVKVTVDVVNTAKQDAVYAWADKVKKEHGKVNLIFNNAGIAMSNTVEGHSIDDYERMMAVNFWGVVYGTKAFLPYLKESGDGHIINTSSIFGLTAQPTQSAYNASKFAVRGFTESLRQELDMGKFGVSATCVHPGGIKTNIAHTAEMSENVASLGINTQKSKAMADKVMRIPASKAAQIILDGVKADKRRVLIGPEAYAVDGLQRLFPTAYQRLFTLGSKFSI</sequence>
<reference evidence="5 6" key="1">
    <citation type="submission" date="2018-07" db="EMBL/GenBank/DDBJ databases">
        <title>Genome sequencing of Moraxellaceae gen. HYN0046.</title>
        <authorList>
            <person name="Kim M."/>
            <person name="Yi H."/>
        </authorList>
    </citation>
    <scope>NUCLEOTIDE SEQUENCE [LARGE SCALE GENOMIC DNA]</scope>
    <source>
        <strain evidence="5 6">HYN0046</strain>
    </source>
</reference>
<dbReference type="EMBL" id="CP031222">
    <property type="protein sequence ID" value="AXI03310.1"/>
    <property type="molecule type" value="Genomic_DNA"/>
</dbReference>
<dbReference type="Proteomes" id="UP000253940">
    <property type="component" value="Chromosome"/>
</dbReference>
<dbReference type="InterPro" id="IPR002347">
    <property type="entry name" value="SDR_fam"/>
</dbReference>
<dbReference type="InterPro" id="IPR020904">
    <property type="entry name" value="Sc_DH/Rdtase_CS"/>
</dbReference>
<dbReference type="PANTHER" id="PTHR43391:SF82">
    <property type="entry name" value="OXIDOREDUCTASE SADH-RELATED"/>
    <property type="match status" value="1"/>
</dbReference>
<dbReference type="GO" id="GO:0016491">
    <property type="term" value="F:oxidoreductase activity"/>
    <property type="evidence" value="ECO:0007669"/>
    <property type="project" value="UniProtKB-KW"/>
</dbReference>
<organism evidence="5 6">
    <name type="scientific">Aquirhabdus parva</name>
    <dbReference type="NCBI Taxonomy" id="2283318"/>
    <lineage>
        <taxon>Bacteria</taxon>
        <taxon>Pseudomonadati</taxon>
        <taxon>Pseudomonadota</taxon>
        <taxon>Gammaproteobacteria</taxon>
        <taxon>Moraxellales</taxon>
        <taxon>Moraxellaceae</taxon>
        <taxon>Aquirhabdus</taxon>
    </lineage>
</organism>
<dbReference type="KEGG" id="mbah:HYN46_10940"/>